<dbReference type="KEGG" id="nhu:H0264_35130"/>
<dbReference type="EMBL" id="CP059399">
    <property type="protein sequence ID" value="QLY30309.1"/>
    <property type="molecule type" value="Genomic_DNA"/>
</dbReference>
<keyword evidence="2" id="KW-0449">Lipoprotein</keyword>
<feature type="coiled-coil region" evidence="1">
    <location>
        <begin position="178"/>
        <end position="208"/>
    </location>
</feature>
<organism evidence="2 3">
    <name type="scientific">Nocardia huaxiensis</name>
    <dbReference type="NCBI Taxonomy" id="2755382"/>
    <lineage>
        <taxon>Bacteria</taxon>
        <taxon>Bacillati</taxon>
        <taxon>Actinomycetota</taxon>
        <taxon>Actinomycetes</taxon>
        <taxon>Mycobacteriales</taxon>
        <taxon>Nocardiaceae</taxon>
        <taxon>Nocardia</taxon>
    </lineage>
</organism>
<sequence length="423" mass="45049">MGWEIDAKDYERAAKQCHDLATTVLSRVGGLHKELTGSCTGMAGDYSTTLQWISDYESATVKWVSTGTLLSDALNHYGDVLAAMAYNWDIVNQTLPVPDPPVPTAPSGNPYTLPHTAKGSNGDGLEIKGVGLSKVEPIPNGDTDKLLKAKDQAWLSQAVQSELATAGDRIKEIGYNFDHSAEDNVDDIKQKLKALQNAAEALADASELMESSVGEYGTTLGNLRSSIKQSLEQKISSVTVTVEPAKIRVVCAAPIFSKDLEDPVYTTVTTSKFSVVVISLPFAKLPDLDFHASQLQQVIAVKIILTEENSGAGDSGGGSSIPPPSLNAESEAYVRSKHYPGGSQNTVRKSTFHADEDPYALVAAAANSPAIDQGDGSYMRVVTVPDRYIGNESKMRGAAATQTYVVIQDRFGGVLTMHPAGDG</sequence>
<reference evidence="2 3" key="1">
    <citation type="submission" date="2020-07" db="EMBL/GenBank/DDBJ databases">
        <authorList>
            <person name="Zhuang K."/>
            <person name="Ran Y."/>
        </authorList>
    </citation>
    <scope>NUCLEOTIDE SEQUENCE [LARGE SCALE GENOMIC DNA]</scope>
    <source>
        <strain evidence="2 3">WCH-YHL-001</strain>
    </source>
</reference>
<evidence type="ECO:0000256" key="1">
    <source>
        <dbReference type="SAM" id="Coils"/>
    </source>
</evidence>
<evidence type="ECO:0000313" key="2">
    <source>
        <dbReference type="EMBL" id="QLY30309.1"/>
    </source>
</evidence>
<dbReference type="Proteomes" id="UP000515512">
    <property type="component" value="Chromosome"/>
</dbReference>
<dbReference type="AlphaFoldDB" id="A0A7D6ZWE5"/>
<evidence type="ECO:0000313" key="3">
    <source>
        <dbReference type="Proteomes" id="UP000515512"/>
    </source>
</evidence>
<proteinExistence type="predicted"/>
<name>A0A7D6ZWE5_9NOCA</name>
<dbReference type="RefSeq" id="WP_181581507.1">
    <property type="nucleotide sequence ID" value="NZ_CP059399.1"/>
</dbReference>
<keyword evidence="3" id="KW-1185">Reference proteome</keyword>
<protein>
    <submittedName>
        <fullName evidence="2">Apolipoprotein A1/A4/E family protein</fullName>
    </submittedName>
</protein>
<accession>A0A7D6ZWE5</accession>
<gene>
    <name evidence="2" type="ORF">H0264_35130</name>
</gene>
<keyword evidence="1" id="KW-0175">Coiled coil</keyword>